<sequence length="101" mass="11525">MALFFRVSSEEIQALRGVSQLPRKNWNFCWTELSAKHVGIVQSLIVTCRLHGIDPYTYLVDVLQRVGQHPASRVAELTPRQWKQHFAASPLRSDLYAFDAG</sequence>
<dbReference type="AlphaFoldDB" id="T0ZSU6"/>
<reference evidence="2" key="1">
    <citation type="submission" date="2013-08" db="EMBL/GenBank/DDBJ databases">
        <authorList>
            <person name="Mendez C."/>
            <person name="Richter M."/>
            <person name="Ferrer M."/>
            <person name="Sanchez J."/>
        </authorList>
    </citation>
    <scope>NUCLEOTIDE SEQUENCE</scope>
</reference>
<dbReference type="EMBL" id="AUZX01009556">
    <property type="protein sequence ID" value="EQD51336.1"/>
    <property type="molecule type" value="Genomic_DNA"/>
</dbReference>
<evidence type="ECO:0000259" key="1">
    <source>
        <dbReference type="Pfam" id="PF13817"/>
    </source>
</evidence>
<feature type="domain" description="Transposase IS66 C-terminal" evidence="1">
    <location>
        <begin position="43"/>
        <end position="79"/>
    </location>
</feature>
<comment type="caution">
    <text evidence="2">The sequence shown here is derived from an EMBL/GenBank/DDBJ whole genome shotgun (WGS) entry which is preliminary data.</text>
</comment>
<dbReference type="InterPro" id="IPR039552">
    <property type="entry name" value="IS66_C"/>
</dbReference>
<accession>T0ZSU6</accession>
<reference evidence="2" key="2">
    <citation type="journal article" date="2014" name="ISME J.">
        <title>Microbial stratification in low pH oxic and suboxic macroscopic growths along an acid mine drainage.</title>
        <authorList>
            <person name="Mendez-Garcia C."/>
            <person name="Mesa V."/>
            <person name="Sprenger R.R."/>
            <person name="Richter M."/>
            <person name="Diez M.S."/>
            <person name="Solano J."/>
            <person name="Bargiela R."/>
            <person name="Golyshina O.V."/>
            <person name="Manteca A."/>
            <person name="Ramos J.L."/>
            <person name="Gallego J.R."/>
            <person name="Llorente I."/>
            <person name="Martins Dos Santos V.A."/>
            <person name="Jensen O.N."/>
            <person name="Pelaez A.I."/>
            <person name="Sanchez J."/>
            <person name="Ferrer M."/>
        </authorList>
    </citation>
    <scope>NUCLEOTIDE SEQUENCE</scope>
</reference>
<dbReference type="Pfam" id="PF13817">
    <property type="entry name" value="DDE_Tnp_IS66_C"/>
    <property type="match status" value="1"/>
</dbReference>
<protein>
    <submittedName>
        <fullName evidence="2">Transposase</fullName>
    </submittedName>
</protein>
<proteinExistence type="predicted"/>
<gene>
    <name evidence="2" type="ORF">B1A_13092</name>
</gene>
<evidence type="ECO:0000313" key="2">
    <source>
        <dbReference type="EMBL" id="EQD51336.1"/>
    </source>
</evidence>
<name>T0ZSU6_9ZZZZ</name>
<organism evidence="2">
    <name type="scientific">mine drainage metagenome</name>
    <dbReference type="NCBI Taxonomy" id="410659"/>
    <lineage>
        <taxon>unclassified sequences</taxon>
        <taxon>metagenomes</taxon>
        <taxon>ecological metagenomes</taxon>
    </lineage>
</organism>